<reference evidence="2" key="1">
    <citation type="journal article" date="2019" name="Int. J. Syst. Evol. Microbiol.">
        <title>The Global Catalogue of Microorganisms (GCM) 10K type strain sequencing project: providing services to taxonomists for standard genome sequencing and annotation.</title>
        <authorList>
            <consortium name="The Broad Institute Genomics Platform"/>
            <consortium name="The Broad Institute Genome Sequencing Center for Infectious Disease"/>
            <person name="Wu L."/>
            <person name="Ma J."/>
        </authorList>
    </citation>
    <scope>NUCLEOTIDE SEQUENCE [LARGE SCALE GENOMIC DNA]</scope>
    <source>
        <strain evidence="2">CCUG 61948</strain>
    </source>
</reference>
<protein>
    <recommendedName>
        <fullName evidence="3">DUF4837 family protein</fullName>
    </recommendedName>
</protein>
<dbReference type="Proteomes" id="UP001597012">
    <property type="component" value="Unassembled WGS sequence"/>
</dbReference>
<sequence length="297" mass="34964">MEEVKILIVALVSFLSQENIPITAKSAEIHIDRTNRQVTIKQYDLISVEQYRELAKVGLDSLMQVQSLREDMAPLRLTHTSFYEEDDKLNAVLYLQYEDVKDLRKMSFYSDPEENLSYPYMDSFEYDLRTGRINGRNVRFDQGQDVKFKMEAKQAYPETIYGLLDDWKALKATKYVDVTEDFSVNDFKKLRKFILKKGDGKSFRNIENNNPHYRFDDFGVYLASTDHRQIDHTKSLPSENYDELVIWGNRQFSLYLFDEHTTNTNPYLENDKVYFVKSNPLDAATLLTYLGQIRKKL</sequence>
<dbReference type="RefSeq" id="WP_379932521.1">
    <property type="nucleotide sequence ID" value="NZ_JBHTHY010000003.1"/>
</dbReference>
<gene>
    <name evidence="1" type="ORF">ACFQZJ_04150</name>
</gene>
<evidence type="ECO:0000313" key="1">
    <source>
        <dbReference type="EMBL" id="MFD0796639.1"/>
    </source>
</evidence>
<comment type="caution">
    <text evidence="1">The sequence shown here is derived from an EMBL/GenBank/DDBJ whole genome shotgun (WGS) entry which is preliminary data.</text>
</comment>
<proteinExistence type="predicted"/>
<evidence type="ECO:0008006" key="3">
    <source>
        <dbReference type="Google" id="ProtNLM"/>
    </source>
</evidence>
<accession>A0ABW3B1X8</accession>
<dbReference type="EMBL" id="JBHTHY010000003">
    <property type="protein sequence ID" value="MFD0796639.1"/>
    <property type="molecule type" value="Genomic_DNA"/>
</dbReference>
<keyword evidence="2" id="KW-1185">Reference proteome</keyword>
<evidence type="ECO:0000313" key="2">
    <source>
        <dbReference type="Proteomes" id="UP001597012"/>
    </source>
</evidence>
<name>A0ABW3B1X8_9FLAO</name>
<organism evidence="1 2">
    <name type="scientific">Maribacter chungangensis</name>
    <dbReference type="NCBI Taxonomy" id="1069117"/>
    <lineage>
        <taxon>Bacteria</taxon>
        <taxon>Pseudomonadati</taxon>
        <taxon>Bacteroidota</taxon>
        <taxon>Flavobacteriia</taxon>
        <taxon>Flavobacteriales</taxon>
        <taxon>Flavobacteriaceae</taxon>
        <taxon>Maribacter</taxon>
    </lineage>
</organism>